<proteinExistence type="predicted"/>
<comment type="caution">
    <text evidence="1">The sequence shown here is derived from an EMBL/GenBank/DDBJ whole genome shotgun (WGS) entry which is preliminary data.</text>
</comment>
<dbReference type="EMBL" id="VSRR010008923">
    <property type="protein sequence ID" value="MPC49521.1"/>
    <property type="molecule type" value="Genomic_DNA"/>
</dbReference>
<evidence type="ECO:0000313" key="2">
    <source>
        <dbReference type="Proteomes" id="UP000324222"/>
    </source>
</evidence>
<dbReference type="Proteomes" id="UP000324222">
    <property type="component" value="Unassembled WGS sequence"/>
</dbReference>
<reference evidence="1 2" key="1">
    <citation type="submission" date="2019-05" db="EMBL/GenBank/DDBJ databases">
        <title>Another draft genome of Portunus trituberculatus and its Hox gene families provides insights of decapod evolution.</title>
        <authorList>
            <person name="Jeong J.-H."/>
            <person name="Song I."/>
            <person name="Kim S."/>
            <person name="Choi T."/>
            <person name="Kim D."/>
            <person name="Ryu S."/>
            <person name="Kim W."/>
        </authorList>
    </citation>
    <scope>NUCLEOTIDE SEQUENCE [LARGE SCALE GENOMIC DNA]</scope>
    <source>
        <tissue evidence="1">Muscle</tissue>
    </source>
</reference>
<evidence type="ECO:0000313" key="1">
    <source>
        <dbReference type="EMBL" id="MPC49521.1"/>
    </source>
</evidence>
<gene>
    <name evidence="1" type="ORF">E2C01_043323</name>
</gene>
<name>A0A5B7FQ02_PORTR</name>
<organism evidence="1 2">
    <name type="scientific">Portunus trituberculatus</name>
    <name type="common">Swimming crab</name>
    <name type="synonym">Neptunus trituberculatus</name>
    <dbReference type="NCBI Taxonomy" id="210409"/>
    <lineage>
        <taxon>Eukaryota</taxon>
        <taxon>Metazoa</taxon>
        <taxon>Ecdysozoa</taxon>
        <taxon>Arthropoda</taxon>
        <taxon>Crustacea</taxon>
        <taxon>Multicrustacea</taxon>
        <taxon>Malacostraca</taxon>
        <taxon>Eumalacostraca</taxon>
        <taxon>Eucarida</taxon>
        <taxon>Decapoda</taxon>
        <taxon>Pleocyemata</taxon>
        <taxon>Brachyura</taxon>
        <taxon>Eubrachyura</taxon>
        <taxon>Portunoidea</taxon>
        <taxon>Portunidae</taxon>
        <taxon>Portuninae</taxon>
        <taxon>Portunus</taxon>
    </lineage>
</organism>
<keyword evidence="2" id="KW-1185">Reference proteome</keyword>
<accession>A0A5B7FQ02</accession>
<sequence length="96" mass="10373">MYEISCTVGSVHGDAWHRKNIRHVRKDEKDKTFDVLLHGSTEASSNSTSSGGAVNPPLKVVMITLNVSLCVSQLKGAVTACPLKTTLLLRTELHAT</sequence>
<dbReference type="AlphaFoldDB" id="A0A5B7FQ02"/>
<protein>
    <submittedName>
        <fullName evidence="1">Uncharacterized protein</fullName>
    </submittedName>
</protein>